<dbReference type="Pfam" id="PF03390">
    <property type="entry name" value="2HCT"/>
    <property type="match status" value="1"/>
</dbReference>
<protein>
    <submittedName>
        <fullName evidence="2">Na+/citrate or Na+/malate symporter</fullName>
    </submittedName>
</protein>
<organism evidence="2 3">
    <name type="scientific">Enterovirga rhinocerotis</name>
    <dbReference type="NCBI Taxonomy" id="1339210"/>
    <lineage>
        <taxon>Bacteria</taxon>
        <taxon>Pseudomonadati</taxon>
        <taxon>Pseudomonadota</taxon>
        <taxon>Alphaproteobacteria</taxon>
        <taxon>Hyphomicrobiales</taxon>
        <taxon>Methylobacteriaceae</taxon>
        <taxon>Enterovirga</taxon>
    </lineage>
</organism>
<dbReference type="Proteomes" id="UP000295122">
    <property type="component" value="Unassembled WGS sequence"/>
</dbReference>
<comment type="caution">
    <text evidence="2">The sequence shown here is derived from an EMBL/GenBank/DDBJ whole genome shotgun (WGS) entry which is preliminary data.</text>
</comment>
<feature type="transmembrane region" description="Helical" evidence="1">
    <location>
        <begin position="201"/>
        <end position="221"/>
    </location>
</feature>
<feature type="transmembrane region" description="Helical" evidence="1">
    <location>
        <begin position="306"/>
        <end position="326"/>
    </location>
</feature>
<feature type="transmembrane region" description="Helical" evidence="1">
    <location>
        <begin position="67"/>
        <end position="90"/>
    </location>
</feature>
<feature type="transmembrane region" description="Helical" evidence="1">
    <location>
        <begin position="15"/>
        <end position="35"/>
    </location>
</feature>
<keyword evidence="3" id="KW-1185">Reference proteome</keyword>
<feature type="transmembrane region" description="Helical" evidence="1">
    <location>
        <begin position="132"/>
        <end position="154"/>
    </location>
</feature>
<sequence>MSAKWHRLSVGARTGSVQLSICLALAALFAALLRVPEARPHAGLLLLPIGGVCLVALGHRARFLRDLGIVPLLALLVPSWLVAAGVIPDGSLSTLRAVLKDTNALGLVVTLLVAGSVLGISREMLSKSVWRVLAICIVASAAAGILAVILASVFGFPAREVAFLVLAPVMSGGISAGVLPLADGYAELSAQPVGELLARMLPSVLAGNLFALSIAGAIAFFGRKRGTVSADPAPAGPKAASGPDRWSGPWLVVTGFVVWALSEAVSAIASASGWPASLLVLVLAGAWCCLGWGKRLREAIVDLYRLGLRVLVYPLLFAVGLLLTPWHELVQGFTTPGLLLPIIGAVGGSAAGGMAISRRLGLTHSEGAILALTRAAMGGTGAIAILSAAGRLDLMPQAQILTRLGGSLTLASALAAASVIGL</sequence>
<feature type="transmembrane region" description="Helical" evidence="1">
    <location>
        <begin position="368"/>
        <end position="388"/>
    </location>
</feature>
<accession>A0A4R7C590</accession>
<dbReference type="PANTHER" id="PTHR40033">
    <property type="entry name" value="NA(+)-MALATE SYMPORTER"/>
    <property type="match status" value="1"/>
</dbReference>
<keyword evidence="1" id="KW-0812">Transmembrane</keyword>
<feature type="transmembrane region" description="Helical" evidence="1">
    <location>
        <begin position="161"/>
        <end position="181"/>
    </location>
</feature>
<dbReference type="AlphaFoldDB" id="A0A4R7C590"/>
<keyword evidence="1" id="KW-1133">Transmembrane helix</keyword>
<name>A0A4R7C590_9HYPH</name>
<dbReference type="GO" id="GO:0016020">
    <property type="term" value="C:membrane"/>
    <property type="evidence" value="ECO:0007669"/>
    <property type="project" value="InterPro"/>
</dbReference>
<dbReference type="InterPro" id="IPR004679">
    <property type="entry name" value="2-OHcarboxylate_transport"/>
</dbReference>
<dbReference type="GO" id="GO:0008514">
    <property type="term" value="F:organic anion transmembrane transporter activity"/>
    <property type="evidence" value="ECO:0007669"/>
    <property type="project" value="InterPro"/>
</dbReference>
<feature type="transmembrane region" description="Helical" evidence="1">
    <location>
        <begin position="400"/>
        <end position="420"/>
    </location>
</feature>
<evidence type="ECO:0000256" key="1">
    <source>
        <dbReference type="SAM" id="Phobius"/>
    </source>
</evidence>
<feature type="transmembrane region" description="Helical" evidence="1">
    <location>
        <begin position="42"/>
        <end position="61"/>
    </location>
</feature>
<reference evidence="2 3" key="1">
    <citation type="submission" date="2019-03" db="EMBL/GenBank/DDBJ databases">
        <title>Genomic Encyclopedia of Type Strains, Phase IV (KMG-IV): sequencing the most valuable type-strain genomes for metagenomic binning, comparative biology and taxonomic classification.</title>
        <authorList>
            <person name="Goeker M."/>
        </authorList>
    </citation>
    <scope>NUCLEOTIDE SEQUENCE [LARGE SCALE GENOMIC DNA]</scope>
    <source>
        <strain evidence="2 3">DSM 25903</strain>
    </source>
</reference>
<feature type="transmembrane region" description="Helical" evidence="1">
    <location>
        <begin position="338"/>
        <end position="356"/>
    </location>
</feature>
<feature type="transmembrane region" description="Helical" evidence="1">
    <location>
        <begin position="274"/>
        <end position="294"/>
    </location>
</feature>
<feature type="transmembrane region" description="Helical" evidence="1">
    <location>
        <begin position="102"/>
        <end position="120"/>
    </location>
</feature>
<gene>
    <name evidence="2" type="ORF">EV668_0290</name>
</gene>
<evidence type="ECO:0000313" key="3">
    <source>
        <dbReference type="Proteomes" id="UP000295122"/>
    </source>
</evidence>
<proteinExistence type="predicted"/>
<dbReference type="PANTHER" id="PTHR40033:SF1">
    <property type="entry name" value="CITRATE-SODIUM SYMPORTER"/>
    <property type="match status" value="1"/>
</dbReference>
<evidence type="ECO:0000313" key="2">
    <source>
        <dbReference type="EMBL" id="TDR93042.1"/>
    </source>
</evidence>
<keyword evidence="1" id="KW-0472">Membrane</keyword>
<dbReference type="EMBL" id="SNZR01000011">
    <property type="protein sequence ID" value="TDR93042.1"/>
    <property type="molecule type" value="Genomic_DNA"/>
</dbReference>
<dbReference type="RefSeq" id="WP_166652307.1">
    <property type="nucleotide sequence ID" value="NZ_SNZR01000011.1"/>
</dbReference>